<gene>
    <name evidence="1" type="ORF">M8744_17575</name>
</gene>
<evidence type="ECO:0000313" key="1">
    <source>
        <dbReference type="EMBL" id="MCM2563949.1"/>
    </source>
</evidence>
<reference evidence="1" key="1">
    <citation type="submission" date="2022-06" db="EMBL/GenBank/DDBJ databases">
        <title>Lutimaribacter sp. EGI FJ00013, a novel bacterium isolated from a salt lake sediment enrichment.</title>
        <authorList>
            <person name="Gao L."/>
            <person name="Fang B.-Z."/>
            <person name="Li W.-J."/>
        </authorList>
    </citation>
    <scope>NUCLEOTIDE SEQUENCE</scope>
    <source>
        <strain evidence="1">EGI FJ00013</strain>
    </source>
</reference>
<keyword evidence="2" id="KW-1185">Reference proteome</keyword>
<comment type="caution">
    <text evidence="1">The sequence shown here is derived from an EMBL/GenBank/DDBJ whole genome shotgun (WGS) entry which is preliminary data.</text>
</comment>
<proteinExistence type="predicted"/>
<name>A0ACC6A2G4_9RHOB</name>
<protein>
    <submittedName>
        <fullName evidence="1">Glycosyltransferase family 2 protein</fullName>
    </submittedName>
</protein>
<dbReference type="Proteomes" id="UP001203036">
    <property type="component" value="Unassembled WGS sequence"/>
</dbReference>
<evidence type="ECO:0000313" key="2">
    <source>
        <dbReference type="Proteomes" id="UP001203036"/>
    </source>
</evidence>
<organism evidence="1 2">
    <name type="scientific">Lutimaribacter degradans</name>
    <dbReference type="NCBI Taxonomy" id="2945989"/>
    <lineage>
        <taxon>Bacteria</taxon>
        <taxon>Pseudomonadati</taxon>
        <taxon>Pseudomonadota</taxon>
        <taxon>Alphaproteobacteria</taxon>
        <taxon>Rhodobacterales</taxon>
        <taxon>Roseobacteraceae</taxon>
        <taxon>Lutimaribacter</taxon>
    </lineage>
</organism>
<sequence length="384" mass="44151">MSVSFIVTTYNIEPYIRQCLESLRDCVREGDQVILVDDGSTDSTEQAVLDFVEEIGFGNNVNWTPIWLGTNTIGGVGIGANIGMDHAECDTIFFVDGDDYMLPEGFNKARNAYESHPADISLSDYLEYDQRNNRTKPPADTRKWDGLSATMDLESSRIAAIDLIAVPWRKFYRTAFLRENRIRFPEGDFFFEDNPFHWYVCTRAKSIHFSRHIVCHHRVNRPGQTMASTGVELTAFFTHYSIITSNLPDLSTELRIQAAKWLVNQVSWHIGRLQPSAFRPYAVRAAATLQQISEEVWQELSKEMSEKMVWHYANSLREGKVFEVVESWMAIADRRLLQRVDQGIKDLNRLLRDIERQVKMSREIAQSKQALDEFTAISDIVNAY</sequence>
<accession>A0ACC6A2G4</accession>
<dbReference type="EMBL" id="JAMQGO010000028">
    <property type="protein sequence ID" value="MCM2563949.1"/>
    <property type="molecule type" value="Genomic_DNA"/>
</dbReference>